<proteinExistence type="predicted"/>
<dbReference type="OrthoDB" id="3449301at2759"/>
<dbReference type="KEGG" id="ssl:SS1G_13897"/>
<dbReference type="EMBL" id="CP017824">
    <property type="protein sequence ID" value="APA13808.1"/>
    <property type="molecule type" value="Genomic_DNA"/>
</dbReference>
<gene>
    <name evidence="1" type="ORF">sscle_11g085780</name>
</gene>
<organism evidence="1 2">
    <name type="scientific">Sclerotinia sclerotiorum (strain ATCC 18683 / 1980 / Ss-1)</name>
    <name type="common">White mold</name>
    <name type="synonym">Whetzelinia sclerotiorum</name>
    <dbReference type="NCBI Taxonomy" id="665079"/>
    <lineage>
        <taxon>Eukaryota</taxon>
        <taxon>Fungi</taxon>
        <taxon>Dikarya</taxon>
        <taxon>Ascomycota</taxon>
        <taxon>Pezizomycotina</taxon>
        <taxon>Leotiomycetes</taxon>
        <taxon>Helotiales</taxon>
        <taxon>Sclerotiniaceae</taxon>
        <taxon>Sclerotinia</taxon>
    </lineage>
</organism>
<evidence type="ECO:0000313" key="1">
    <source>
        <dbReference type="EMBL" id="APA13808.1"/>
    </source>
</evidence>
<dbReference type="OMA" id="WASYICL"/>
<sequence length="113" mass="12632">MRWNIPPKDDLHHFGYPMGEMQQPNTLTLTDRDCNNIKTSMNQPVPKGPITVYLEGVTPGDLTIHRNASRGCPVFSYAGTEYGARNDCGWDHGDDYSALISYFGYDPAPSKVH</sequence>
<dbReference type="Proteomes" id="UP000177798">
    <property type="component" value="Chromosome 11"/>
</dbReference>
<dbReference type="VEuPathDB" id="FungiDB:sscle_11g085780"/>
<dbReference type="AlphaFoldDB" id="A0A1D9QFY1"/>
<name>A0A1D9QFY1_SCLS1</name>
<accession>A0A1D9QFY1</accession>
<dbReference type="RefSeq" id="XP_001585037.1">
    <property type="nucleotide sequence ID" value="XM_001584987.1"/>
</dbReference>
<evidence type="ECO:0000313" key="2">
    <source>
        <dbReference type="Proteomes" id="UP000177798"/>
    </source>
</evidence>
<protein>
    <submittedName>
        <fullName evidence="1">Uncharacterized protein</fullName>
    </submittedName>
</protein>
<reference evidence="2" key="1">
    <citation type="journal article" date="2017" name="Genome Biol. Evol.">
        <title>The complete genome sequence of the phytopathogenic fungus Sclerotinia sclerotiorum reveals insights into the genome architecture of broad host range pathogens.</title>
        <authorList>
            <person name="Derbyshire M."/>
            <person name="Denton-Giles M."/>
            <person name="Hegedus D."/>
            <person name="Seifbarghy S."/>
            <person name="Rollins J."/>
            <person name="van Kan J."/>
            <person name="Seidl M.F."/>
            <person name="Faino L."/>
            <person name="Mbengue M."/>
            <person name="Navaud O."/>
            <person name="Raffaele S."/>
            <person name="Hammond-Kosack K."/>
            <person name="Heard S."/>
            <person name="Oliver R."/>
        </authorList>
    </citation>
    <scope>NUCLEOTIDE SEQUENCE [LARGE SCALE GENOMIC DNA]</scope>
    <source>
        <strain evidence="2">ATCC 18683 / 1980 / Ss-1</strain>
    </source>
</reference>